<accession>A0ABQ5SBB4</accession>
<evidence type="ECO:0000313" key="5">
    <source>
        <dbReference type="Proteomes" id="UP001165090"/>
    </source>
</evidence>
<evidence type="ECO:0000259" key="2">
    <source>
        <dbReference type="PROSITE" id="PS50090"/>
    </source>
</evidence>
<dbReference type="InterPro" id="IPR017930">
    <property type="entry name" value="Myb_dom"/>
</dbReference>
<dbReference type="InterPro" id="IPR009057">
    <property type="entry name" value="Homeodomain-like_sf"/>
</dbReference>
<comment type="caution">
    <text evidence="4">The sequence shown here is derived from an EMBL/GenBank/DDBJ whole genome shotgun (WGS) entry which is preliminary data.</text>
</comment>
<feature type="domain" description="HTH myb-type" evidence="3">
    <location>
        <begin position="1"/>
        <end position="52"/>
    </location>
</feature>
<feature type="compositionally biased region" description="Basic and acidic residues" evidence="1">
    <location>
        <begin position="315"/>
        <end position="335"/>
    </location>
</feature>
<feature type="compositionally biased region" description="Low complexity" evidence="1">
    <location>
        <begin position="251"/>
        <end position="285"/>
    </location>
</feature>
<dbReference type="EMBL" id="BSDZ01000078">
    <property type="protein sequence ID" value="GLI67232.1"/>
    <property type="molecule type" value="Genomic_DNA"/>
</dbReference>
<evidence type="ECO:0000313" key="4">
    <source>
        <dbReference type="EMBL" id="GLI67232.1"/>
    </source>
</evidence>
<dbReference type="PANTHER" id="PTHR45614:SF25">
    <property type="entry name" value="MYB PROTEIN"/>
    <property type="match status" value="1"/>
</dbReference>
<evidence type="ECO:0000259" key="3">
    <source>
        <dbReference type="PROSITE" id="PS51294"/>
    </source>
</evidence>
<dbReference type="PROSITE" id="PS51294">
    <property type="entry name" value="HTH_MYB"/>
    <property type="match status" value="1"/>
</dbReference>
<dbReference type="Gene3D" id="1.10.10.60">
    <property type="entry name" value="Homeodomain-like"/>
    <property type="match status" value="1"/>
</dbReference>
<sequence>HIATLLGDAQDAVILWAHMQYGNKWASIAKHLPGRTDNHIKNRWNCTLKKKHADIMAQLRAETGPDGVVSIAAIHNVLISQQQGGGRGPIIRGNGPNSLNKGAAAFMSPMAGLGALGRDTGGPQALLPPGLPSALTGALGGALPGGLPALPPALGAGLPGGLSPMMLGPMATAVAADQERRLRLAGGGGSAFSAYGNGGQKPSDEQRGVKRRRDGEQGTSDAESDEDTAAVALKQLAHQDPREGNVEEDGAAGNNPNANNQNNSNNNNNNANNGKAAAGGTSAGSTEDEDEERQEEDGAAAAATAGRDAAAVAGREGEEGGVEDRQDNETTRGKGGDGSSGRQGAEAGPSSGSKAQRLAGSLSAQIKSEASPAGANAGNNIAAGAKGAKPQPGPSLPTGFAGLASAAGTGPASDQMMQNAASANVPLPNSAAANYGQLLNQLPETLMQLSSTLRVVLTAGNIPAAQALVSKLEELAYSVLMQRAAFNLATAETNTAQQHPLQQHTTHTAPVQLPGQGVNGGGVDPQILAQLLLLSAQGGN</sequence>
<feature type="region of interest" description="Disordered" evidence="1">
    <location>
        <begin position="186"/>
        <end position="414"/>
    </location>
</feature>
<keyword evidence="5" id="KW-1185">Reference proteome</keyword>
<evidence type="ECO:0000256" key="1">
    <source>
        <dbReference type="SAM" id="MobiDB-lite"/>
    </source>
</evidence>
<feature type="compositionally biased region" description="Basic and acidic residues" evidence="1">
    <location>
        <begin position="202"/>
        <end position="216"/>
    </location>
</feature>
<feature type="compositionally biased region" description="Acidic residues" evidence="1">
    <location>
        <begin position="286"/>
        <end position="298"/>
    </location>
</feature>
<feature type="compositionally biased region" description="Low complexity" evidence="1">
    <location>
        <begin position="373"/>
        <end position="390"/>
    </location>
</feature>
<dbReference type="CDD" id="cd00167">
    <property type="entry name" value="SANT"/>
    <property type="match status" value="1"/>
</dbReference>
<protein>
    <submittedName>
        <fullName evidence="4">Uncharacterized protein</fullName>
    </submittedName>
</protein>
<proteinExistence type="predicted"/>
<dbReference type="Proteomes" id="UP001165090">
    <property type="component" value="Unassembled WGS sequence"/>
</dbReference>
<feature type="domain" description="Myb-like" evidence="2">
    <location>
        <begin position="10"/>
        <end position="48"/>
    </location>
</feature>
<dbReference type="Pfam" id="PF00249">
    <property type="entry name" value="Myb_DNA-binding"/>
    <property type="match status" value="1"/>
</dbReference>
<reference evidence="4 5" key="1">
    <citation type="journal article" date="2023" name="IScience">
        <title>Expanded male sex-determining region conserved during the evolution of homothallism in the green alga Volvox.</title>
        <authorList>
            <person name="Yamamoto K."/>
            <person name="Matsuzaki R."/>
            <person name="Mahakham W."/>
            <person name="Heman W."/>
            <person name="Sekimoto H."/>
            <person name="Kawachi M."/>
            <person name="Minakuchi Y."/>
            <person name="Toyoda A."/>
            <person name="Nozaki H."/>
        </authorList>
    </citation>
    <scope>NUCLEOTIDE SEQUENCE [LARGE SCALE GENOMIC DNA]</scope>
    <source>
        <strain evidence="4 5">NIES-4468</strain>
    </source>
</reference>
<name>A0ABQ5SBB4_9CHLO</name>
<dbReference type="InterPro" id="IPR050560">
    <property type="entry name" value="MYB_TF"/>
</dbReference>
<organism evidence="4 5">
    <name type="scientific">Volvox africanus</name>
    <dbReference type="NCBI Taxonomy" id="51714"/>
    <lineage>
        <taxon>Eukaryota</taxon>
        <taxon>Viridiplantae</taxon>
        <taxon>Chlorophyta</taxon>
        <taxon>core chlorophytes</taxon>
        <taxon>Chlorophyceae</taxon>
        <taxon>CS clade</taxon>
        <taxon>Chlamydomonadales</taxon>
        <taxon>Volvocaceae</taxon>
        <taxon>Volvox</taxon>
    </lineage>
</organism>
<dbReference type="SMART" id="SM00717">
    <property type="entry name" value="SANT"/>
    <property type="match status" value="1"/>
</dbReference>
<gene>
    <name evidence="4" type="ORF">VaNZ11_011170</name>
</gene>
<dbReference type="PROSITE" id="PS50090">
    <property type="entry name" value="MYB_LIKE"/>
    <property type="match status" value="1"/>
</dbReference>
<feature type="non-terminal residue" evidence="4">
    <location>
        <position position="1"/>
    </location>
</feature>
<dbReference type="InterPro" id="IPR001005">
    <property type="entry name" value="SANT/Myb"/>
</dbReference>
<dbReference type="PANTHER" id="PTHR45614">
    <property type="entry name" value="MYB PROTEIN-RELATED"/>
    <property type="match status" value="1"/>
</dbReference>
<dbReference type="SUPFAM" id="SSF46689">
    <property type="entry name" value="Homeodomain-like"/>
    <property type="match status" value="1"/>
</dbReference>
<feature type="compositionally biased region" description="Low complexity" evidence="1">
    <location>
        <begin position="299"/>
        <end position="314"/>
    </location>
</feature>